<evidence type="ECO:0000313" key="2">
    <source>
        <dbReference type="EMBL" id="KAK5625385.1"/>
    </source>
</evidence>
<evidence type="ECO:0000313" key="3">
    <source>
        <dbReference type="Proteomes" id="UP001305414"/>
    </source>
</evidence>
<feature type="transmembrane region" description="Helical" evidence="1">
    <location>
        <begin position="37"/>
        <end position="58"/>
    </location>
</feature>
<proteinExistence type="predicted"/>
<gene>
    <name evidence="2" type="ORF">RRF57_001101</name>
</gene>
<evidence type="ECO:0000256" key="1">
    <source>
        <dbReference type="SAM" id="Phobius"/>
    </source>
</evidence>
<name>A0AAN7YUP7_9PEZI</name>
<keyword evidence="1" id="KW-1133">Transmembrane helix</keyword>
<keyword evidence="3" id="KW-1185">Reference proteome</keyword>
<dbReference type="Proteomes" id="UP001305414">
    <property type="component" value="Unassembled WGS sequence"/>
</dbReference>
<keyword evidence="1" id="KW-0472">Membrane</keyword>
<keyword evidence="1" id="KW-0812">Transmembrane</keyword>
<sequence length="82" mass="8708">MWPKVVRRGPVQGGICHGLGSPCAVADRRATDGITDCAAVIGLVGTSLASAWAFALYVNNVVLVLWSHTGRTLVVQYVPAMW</sequence>
<reference evidence="2 3" key="1">
    <citation type="submission" date="2023-10" db="EMBL/GenBank/DDBJ databases">
        <title>Draft genome sequence of Xylaria bambusicola isolate GMP-LS, the root and basal stem rot pathogen of sugarcane in Indonesia.</title>
        <authorList>
            <person name="Selvaraj P."/>
            <person name="Muralishankar V."/>
            <person name="Muruganantham S."/>
            <person name="Sp S."/>
            <person name="Haryani S."/>
            <person name="Lau K.J.X."/>
            <person name="Naqvi N.I."/>
        </authorList>
    </citation>
    <scope>NUCLEOTIDE SEQUENCE [LARGE SCALE GENOMIC DNA]</scope>
    <source>
        <strain evidence="2">GMP-LS</strain>
    </source>
</reference>
<dbReference type="EMBL" id="JAWHQM010000002">
    <property type="protein sequence ID" value="KAK5625385.1"/>
    <property type="molecule type" value="Genomic_DNA"/>
</dbReference>
<accession>A0AAN7YUP7</accession>
<protein>
    <submittedName>
        <fullName evidence="2">Uncharacterized protein</fullName>
    </submittedName>
</protein>
<organism evidence="2 3">
    <name type="scientific">Xylaria bambusicola</name>
    <dbReference type="NCBI Taxonomy" id="326684"/>
    <lineage>
        <taxon>Eukaryota</taxon>
        <taxon>Fungi</taxon>
        <taxon>Dikarya</taxon>
        <taxon>Ascomycota</taxon>
        <taxon>Pezizomycotina</taxon>
        <taxon>Sordariomycetes</taxon>
        <taxon>Xylariomycetidae</taxon>
        <taxon>Xylariales</taxon>
        <taxon>Xylariaceae</taxon>
        <taxon>Xylaria</taxon>
    </lineage>
</organism>
<dbReference type="AlphaFoldDB" id="A0AAN7YUP7"/>
<comment type="caution">
    <text evidence="2">The sequence shown here is derived from an EMBL/GenBank/DDBJ whole genome shotgun (WGS) entry which is preliminary data.</text>
</comment>